<evidence type="ECO:0000259" key="5">
    <source>
        <dbReference type="PROSITE" id="PS50931"/>
    </source>
</evidence>
<evidence type="ECO:0000313" key="7">
    <source>
        <dbReference type="Proteomes" id="UP000053060"/>
    </source>
</evidence>
<organism evidence="6 7">
    <name type="scientific">Rhodococcus pyridinivorans KG-16</name>
    <dbReference type="NCBI Taxonomy" id="1441730"/>
    <lineage>
        <taxon>Bacteria</taxon>
        <taxon>Bacillati</taxon>
        <taxon>Actinomycetota</taxon>
        <taxon>Actinomycetes</taxon>
        <taxon>Mycobacteriales</taxon>
        <taxon>Nocardiaceae</taxon>
        <taxon>Rhodococcus</taxon>
    </lineage>
</organism>
<dbReference type="SUPFAM" id="SSF46785">
    <property type="entry name" value="Winged helix' DNA-binding domain"/>
    <property type="match status" value="1"/>
</dbReference>
<dbReference type="InterPro" id="IPR037405">
    <property type="entry name" value="GbpR_PBP2"/>
</dbReference>
<dbReference type="Gene3D" id="3.40.190.290">
    <property type="match status" value="1"/>
</dbReference>
<keyword evidence="2" id="KW-0805">Transcription regulation</keyword>
<name>A0A0V9ULR7_9NOCA</name>
<sequence length="320" mass="35157">MNPQRMFDGRLKIRHLILLTTLADEGSMVRAAEVLRVTQPAITRAVREAEDVLSATLFERKPRGVAPTELGEIFLESARTALNSLRAAAESIDEMQRVGVRPVRVGTNLAGAYSLLPQALVALKRDHPKLSVSVIEELPEDLATCLARDEIDLVVGRLDPQGYSTATHSIRLYDEPVRAVVRRGHPAADLENPDIRDLLDYPWILPARPTQLRHELDELFAREGLGLPQNIIECSTILTLRPILISTDAIAPLPMLIGARDEHLTLLPTSLATVPRSIGITMPSDRSLSASARSLIDVLISTARIIARDNVLDVNRVLSA</sequence>
<dbReference type="PATRIC" id="fig|1441730.3.peg.2104"/>
<evidence type="ECO:0000256" key="4">
    <source>
        <dbReference type="ARBA" id="ARBA00023163"/>
    </source>
</evidence>
<keyword evidence="4" id="KW-0804">Transcription</keyword>
<comment type="caution">
    <text evidence="6">The sequence shown here is derived from an EMBL/GenBank/DDBJ whole genome shotgun (WGS) entry which is preliminary data.</text>
</comment>
<keyword evidence="3" id="KW-0238">DNA-binding</keyword>
<dbReference type="InterPro" id="IPR050950">
    <property type="entry name" value="HTH-type_LysR_regulators"/>
</dbReference>
<dbReference type="PROSITE" id="PS50931">
    <property type="entry name" value="HTH_LYSR"/>
    <property type="match status" value="1"/>
</dbReference>
<dbReference type="Pfam" id="PF00126">
    <property type="entry name" value="HTH_1"/>
    <property type="match status" value="1"/>
</dbReference>
<dbReference type="GO" id="GO:0003700">
    <property type="term" value="F:DNA-binding transcription factor activity"/>
    <property type="evidence" value="ECO:0007669"/>
    <property type="project" value="InterPro"/>
</dbReference>
<reference evidence="7" key="1">
    <citation type="submission" date="2015-01" db="EMBL/GenBank/DDBJ databases">
        <title>Draft genome sequence of Rhodococcus pyridinivorans strain KG-16, a hydrocarbon-degrading bacterium.</title>
        <authorList>
            <person name="Aggarwal R.K."/>
            <person name="Dawar C."/>
        </authorList>
    </citation>
    <scope>NUCLEOTIDE SEQUENCE [LARGE SCALE GENOMIC DNA]</scope>
    <source>
        <strain evidence="7">KG-16</strain>
    </source>
</reference>
<dbReference type="GO" id="GO:0003677">
    <property type="term" value="F:DNA binding"/>
    <property type="evidence" value="ECO:0007669"/>
    <property type="project" value="UniProtKB-KW"/>
</dbReference>
<dbReference type="Gene3D" id="1.10.10.10">
    <property type="entry name" value="Winged helix-like DNA-binding domain superfamily/Winged helix DNA-binding domain"/>
    <property type="match status" value="1"/>
</dbReference>
<comment type="similarity">
    <text evidence="1">Belongs to the LysR transcriptional regulatory family.</text>
</comment>
<dbReference type="PANTHER" id="PTHR30419:SF8">
    <property type="entry name" value="NITROGEN ASSIMILATION TRANSCRIPTIONAL ACTIVATOR-RELATED"/>
    <property type="match status" value="1"/>
</dbReference>
<dbReference type="Proteomes" id="UP000053060">
    <property type="component" value="Unassembled WGS sequence"/>
</dbReference>
<evidence type="ECO:0000256" key="1">
    <source>
        <dbReference type="ARBA" id="ARBA00009437"/>
    </source>
</evidence>
<dbReference type="InterPro" id="IPR036390">
    <property type="entry name" value="WH_DNA-bd_sf"/>
</dbReference>
<evidence type="ECO:0000256" key="3">
    <source>
        <dbReference type="ARBA" id="ARBA00023125"/>
    </source>
</evidence>
<dbReference type="PRINTS" id="PR00039">
    <property type="entry name" value="HTHLYSR"/>
</dbReference>
<dbReference type="EMBL" id="AZXY01000004">
    <property type="protein sequence ID" value="KSZ58958.1"/>
    <property type="molecule type" value="Genomic_DNA"/>
</dbReference>
<accession>A0A0V9ULR7</accession>
<dbReference type="InterPro" id="IPR036388">
    <property type="entry name" value="WH-like_DNA-bd_sf"/>
</dbReference>
<evidence type="ECO:0000256" key="2">
    <source>
        <dbReference type="ARBA" id="ARBA00023015"/>
    </source>
</evidence>
<protein>
    <recommendedName>
        <fullName evidence="5">HTH lysR-type domain-containing protein</fullName>
    </recommendedName>
</protein>
<dbReference type="InterPro" id="IPR005119">
    <property type="entry name" value="LysR_subst-bd"/>
</dbReference>
<dbReference type="RefSeq" id="WP_060651735.1">
    <property type="nucleotide sequence ID" value="NZ_AZXY01000004.1"/>
</dbReference>
<dbReference type="AlphaFoldDB" id="A0A0V9ULR7"/>
<dbReference type="InterPro" id="IPR000847">
    <property type="entry name" value="LysR_HTH_N"/>
</dbReference>
<feature type="domain" description="HTH lysR-type" evidence="5">
    <location>
        <begin position="11"/>
        <end position="68"/>
    </location>
</feature>
<dbReference type="Pfam" id="PF03466">
    <property type="entry name" value="LysR_substrate"/>
    <property type="match status" value="1"/>
</dbReference>
<gene>
    <name evidence="6" type="ORF">Z045_10120</name>
</gene>
<evidence type="ECO:0000313" key="6">
    <source>
        <dbReference type="EMBL" id="KSZ58958.1"/>
    </source>
</evidence>
<dbReference type="PANTHER" id="PTHR30419">
    <property type="entry name" value="HTH-TYPE TRANSCRIPTIONAL REGULATOR YBHD"/>
    <property type="match status" value="1"/>
</dbReference>
<dbReference type="SUPFAM" id="SSF53850">
    <property type="entry name" value="Periplasmic binding protein-like II"/>
    <property type="match status" value="1"/>
</dbReference>
<dbReference type="GO" id="GO:0005829">
    <property type="term" value="C:cytosol"/>
    <property type="evidence" value="ECO:0007669"/>
    <property type="project" value="TreeGrafter"/>
</dbReference>
<reference evidence="6 7" key="2">
    <citation type="journal article" date="2016" name="Genome Announc.">
        <title>Draft Genome Sequence of a Versatile Hydrocarbon-Degrading Bacterium, Rhodococcus pyridinivorans Strain KG-16, Collected from Oil Fields in India.</title>
        <authorList>
            <person name="Aggarwal R.K."/>
            <person name="Dawar C."/>
            <person name="Phanindranath R."/>
            <person name="Mutnuri L."/>
            <person name="Dayal A.M."/>
        </authorList>
    </citation>
    <scope>NUCLEOTIDE SEQUENCE [LARGE SCALE GENOMIC DNA]</scope>
    <source>
        <strain evidence="6 7">KG-16</strain>
    </source>
</reference>
<dbReference type="CDD" id="cd08435">
    <property type="entry name" value="PBP2_GbpR"/>
    <property type="match status" value="1"/>
</dbReference>
<proteinExistence type="inferred from homology"/>